<evidence type="ECO:0000313" key="2">
    <source>
        <dbReference type="EMBL" id="KUF88231.1"/>
    </source>
</evidence>
<evidence type="ECO:0000313" key="3">
    <source>
        <dbReference type="Proteomes" id="UP000054636"/>
    </source>
</evidence>
<feature type="compositionally biased region" description="Polar residues" evidence="1">
    <location>
        <begin position="52"/>
        <end position="67"/>
    </location>
</feature>
<accession>A0A0W8CVD1</accession>
<feature type="compositionally biased region" description="Basic and acidic residues" evidence="1">
    <location>
        <begin position="488"/>
        <end position="504"/>
    </location>
</feature>
<evidence type="ECO:0000256" key="1">
    <source>
        <dbReference type="SAM" id="MobiDB-lite"/>
    </source>
</evidence>
<gene>
    <name evidence="2" type="ORF">AM588_10004154</name>
</gene>
<feature type="region of interest" description="Disordered" evidence="1">
    <location>
        <begin position="463"/>
        <end position="555"/>
    </location>
</feature>
<dbReference type="EMBL" id="LNFP01001008">
    <property type="protein sequence ID" value="KUF88231.1"/>
    <property type="molecule type" value="Genomic_DNA"/>
</dbReference>
<name>A0A0W8CVD1_PHYNI</name>
<feature type="compositionally biased region" description="Polar residues" evidence="1">
    <location>
        <begin position="472"/>
        <end position="483"/>
    </location>
</feature>
<feature type="compositionally biased region" description="Basic and acidic residues" evidence="1">
    <location>
        <begin position="28"/>
        <end position="51"/>
    </location>
</feature>
<feature type="compositionally biased region" description="Acidic residues" evidence="1">
    <location>
        <begin position="78"/>
        <end position="93"/>
    </location>
</feature>
<feature type="compositionally biased region" description="Polar residues" evidence="1">
    <location>
        <begin position="532"/>
        <end position="546"/>
    </location>
</feature>
<dbReference type="AlphaFoldDB" id="A0A0W8CVD1"/>
<proteinExistence type="predicted"/>
<comment type="caution">
    <text evidence="2">The sequence shown here is derived from an EMBL/GenBank/DDBJ whole genome shotgun (WGS) entry which is preliminary data.</text>
</comment>
<feature type="region of interest" description="Disordered" evidence="1">
    <location>
        <begin position="28"/>
        <end position="106"/>
    </location>
</feature>
<feature type="compositionally biased region" description="Basic residues" evidence="1">
    <location>
        <begin position="97"/>
        <end position="106"/>
    </location>
</feature>
<dbReference type="Proteomes" id="UP000054636">
    <property type="component" value="Unassembled WGS sequence"/>
</dbReference>
<sequence length="626" mass="71823">MEDEDFVADSDEDEQEMLEALAMAEERLARQRLEAGNHQQEESQVEPKDQNMEQSTAILVTPEQSQAVREHDTAQVEVAEDREPDGELEVDEEQGSKGKRRQIKNKTTRKKRKACWRWERWWRWNLARGPESINREAQGELLASTGRSQKMEKQKTSSTTYAMLWWAALNGTLSGTGREPDDLPEDVARETGIRLASTRHGLMKQLQEVFAQQQENIANFHEEQKMVDQKMEDLSGMPMSDLQDLYRKVFDLDKVFLTKTLVNAGEDVMDSISKKLDRHGKPPDGFEQLDTKIGEWKDELKDCSRWVHAVKEAVGDAFARRNAQIPVVQVAQAEYSSDSSYSADDFDAGDIEIETAAVAAASDNIDFSFDYEVESASNSRNQNRQLDYVSIARERRPNVSKAGKPNNRKKTIRSTTMEDYFSQRGPSNRFRSNFRLTGRQKKILPSDPRFDWVRIARKKQQRVGSAIRDRSTGPSSLDFSNRHGSVHAVHEVRSANVSSREDRNSVQAQRMHLRNERFRGPPKKQRPRGSLLAQSAPQTVRSSSQPVYPAGISFDDVTPERRQRPVEVVNTTIRPSNSNQHAVNWRPFLRLWSMDLAQLVMRMPSPLFHDRKKKDFWHLATQFAAH</sequence>
<organism evidence="2 3">
    <name type="scientific">Phytophthora nicotianae</name>
    <name type="common">Potato buckeye rot agent</name>
    <name type="synonym">Phytophthora parasitica</name>
    <dbReference type="NCBI Taxonomy" id="4792"/>
    <lineage>
        <taxon>Eukaryota</taxon>
        <taxon>Sar</taxon>
        <taxon>Stramenopiles</taxon>
        <taxon>Oomycota</taxon>
        <taxon>Peronosporomycetes</taxon>
        <taxon>Peronosporales</taxon>
        <taxon>Peronosporaceae</taxon>
        <taxon>Phytophthora</taxon>
    </lineage>
</organism>
<reference evidence="2 3" key="1">
    <citation type="submission" date="2015-11" db="EMBL/GenBank/DDBJ databases">
        <title>Genomes and virulence difference between two physiological races of Phytophthora nicotianae.</title>
        <authorList>
            <person name="Liu H."/>
            <person name="Ma X."/>
            <person name="Yu H."/>
            <person name="Fang D."/>
            <person name="Li Y."/>
            <person name="Wang X."/>
            <person name="Wang W."/>
            <person name="Dong Y."/>
            <person name="Xiao B."/>
        </authorList>
    </citation>
    <scope>NUCLEOTIDE SEQUENCE [LARGE SCALE GENOMIC DNA]</scope>
    <source>
        <strain evidence="3">race 1</strain>
    </source>
</reference>
<protein>
    <submittedName>
        <fullName evidence="2">Beta-glucosidase btgE</fullName>
    </submittedName>
</protein>